<gene>
    <name evidence="2" type="ORF">COZ82_01340</name>
</gene>
<dbReference type="SUPFAM" id="SSF101874">
    <property type="entry name" value="YceI-like"/>
    <property type="match status" value="1"/>
</dbReference>
<dbReference type="SMART" id="SM00867">
    <property type="entry name" value="YceI"/>
    <property type="match status" value="1"/>
</dbReference>
<name>A0A2M7IP53_9BACT</name>
<evidence type="ECO:0000313" key="3">
    <source>
        <dbReference type="Proteomes" id="UP000230837"/>
    </source>
</evidence>
<feature type="domain" description="Lipid/polyisoprenoid-binding YceI-like" evidence="1">
    <location>
        <begin position="61"/>
        <end position="239"/>
    </location>
</feature>
<sequence length="241" mass="25833">MNMKTIVVVVGVLIILAGGFLFFAGNNQVDNKSPSDIENKNNLIEKDELASVTKQVVSPGSYSVDLSNSVVNWAGKKPLIDGYINSGVIGFSAGTITVTENDATGEFTIDMNTLSVGLTAKKPGQESTLEGHLKGEGWFNVTEFPTASFNITNVSVRTDSDSTFQYDVTGDLTMKGVTNEINFPAEIYETASGQVQVEATTTIDRTKWGLTAMSGSFFDNLADNVIDDSVQLSFSLVADKN</sequence>
<dbReference type="InterPro" id="IPR007372">
    <property type="entry name" value="Lipid/polyisoprenoid-bd_YceI"/>
</dbReference>
<comment type="caution">
    <text evidence="2">The sequence shown here is derived from an EMBL/GenBank/DDBJ whole genome shotgun (WGS) entry which is preliminary data.</text>
</comment>
<proteinExistence type="predicted"/>
<dbReference type="PANTHER" id="PTHR34406">
    <property type="entry name" value="PROTEIN YCEI"/>
    <property type="match status" value="1"/>
</dbReference>
<dbReference type="EMBL" id="PFHR01000077">
    <property type="protein sequence ID" value="PIW97113.1"/>
    <property type="molecule type" value="Genomic_DNA"/>
</dbReference>
<evidence type="ECO:0000259" key="1">
    <source>
        <dbReference type="SMART" id="SM00867"/>
    </source>
</evidence>
<dbReference type="Pfam" id="PF04264">
    <property type="entry name" value="YceI"/>
    <property type="match status" value="1"/>
</dbReference>
<dbReference type="InterPro" id="IPR036761">
    <property type="entry name" value="TTHA0802/YceI-like_sf"/>
</dbReference>
<dbReference type="PANTHER" id="PTHR34406:SF1">
    <property type="entry name" value="PROTEIN YCEI"/>
    <property type="match status" value="1"/>
</dbReference>
<evidence type="ECO:0000313" key="2">
    <source>
        <dbReference type="EMBL" id="PIW97113.1"/>
    </source>
</evidence>
<dbReference type="Proteomes" id="UP000230837">
    <property type="component" value="Unassembled WGS sequence"/>
</dbReference>
<accession>A0A2M7IP53</accession>
<reference evidence="3" key="1">
    <citation type="submission" date="2017-09" db="EMBL/GenBank/DDBJ databases">
        <title>Depth-based differentiation of microbial function through sediment-hosted aquifers and enrichment of novel symbionts in the deep terrestrial subsurface.</title>
        <authorList>
            <person name="Probst A.J."/>
            <person name="Ladd B."/>
            <person name="Jarett J.K."/>
            <person name="Geller-Mcgrath D.E."/>
            <person name="Sieber C.M.K."/>
            <person name="Emerson J.B."/>
            <person name="Anantharaman K."/>
            <person name="Thomas B.C."/>
            <person name="Malmstrom R."/>
            <person name="Stieglmeier M."/>
            <person name="Klingl A."/>
            <person name="Woyke T."/>
            <person name="Ryan C.M."/>
            <person name="Banfield J.F."/>
        </authorList>
    </citation>
    <scope>NUCLEOTIDE SEQUENCE [LARGE SCALE GENOMIC DNA]</scope>
</reference>
<organism evidence="2 3">
    <name type="scientific">Candidatus Kaiserbacteria bacterium CG_4_8_14_3_um_filter_38_9</name>
    <dbReference type="NCBI Taxonomy" id="1974599"/>
    <lineage>
        <taxon>Bacteria</taxon>
        <taxon>Candidatus Kaiseribacteriota</taxon>
    </lineage>
</organism>
<dbReference type="AlphaFoldDB" id="A0A2M7IP53"/>
<dbReference type="Gene3D" id="2.40.128.110">
    <property type="entry name" value="Lipid/polyisoprenoid-binding, YceI-like"/>
    <property type="match status" value="1"/>
</dbReference>
<protein>
    <recommendedName>
        <fullName evidence="1">Lipid/polyisoprenoid-binding YceI-like domain-containing protein</fullName>
    </recommendedName>
</protein>